<keyword evidence="3" id="KW-1185">Reference proteome</keyword>
<sequence length="100" mass="11783">MSLLVQYKAVELLDPQYVVRFNFPTEAKIVEYVIRSRESSPLTVKWRPIGYNHKKQHKKKLHHKRRNGHRNHWGRDLVGKNFDAANEVAVEEEVHDPSGK</sequence>
<accession>A0ABD3PYC2</accession>
<evidence type="ECO:0000313" key="3">
    <source>
        <dbReference type="Proteomes" id="UP001530400"/>
    </source>
</evidence>
<evidence type="ECO:0000256" key="1">
    <source>
        <dbReference type="SAM" id="MobiDB-lite"/>
    </source>
</evidence>
<dbReference type="EMBL" id="JALLPJ020000431">
    <property type="protein sequence ID" value="KAL3792346.1"/>
    <property type="molecule type" value="Genomic_DNA"/>
</dbReference>
<proteinExistence type="predicted"/>
<reference evidence="2 3" key="1">
    <citation type="submission" date="2024-10" db="EMBL/GenBank/DDBJ databases">
        <title>Updated reference genomes for cyclostephanoid diatoms.</title>
        <authorList>
            <person name="Roberts W.R."/>
            <person name="Alverson A.J."/>
        </authorList>
    </citation>
    <scope>NUCLEOTIDE SEQUENCE [LARGE SCALE GENOMIC DNA]</scope>
    <source>
        <strain evidence="2 3">AJA010-31</strain>
    </source>
</reference>
<dbReference type="AlphaFoldDB" id="A0ABD3PYC2"/>
<comment type="caution">
    <text evidence="2">The sequence shown here is derived from an EMBL/GenBank/DDBJ whole genome shotgun (WGS) entry which is preliminary data.</text>
</comment>
<feature type="compositionally biased region" description="Basic residues" evidence="1">
    <location>
        <begin position="53"/>
        <end position="72"/>
    </location>
</feature>
<evidence type="ECO:0000313" key="2">
    <source>
        <dbReference type="EMBL" id="KAL3792346.1"/>
    </source>
</evidence>
<protein>
    <submittedName>
        <fullName evidence="2">Uncharacterized protein</fullName>
    </submittedName>
</protein>
<dbReference type="Proteomes" id="UP001530400">
    <property type="component" value="Unassembled WGS sequence"/>
</dbReference>
<feature type="region of interest" description="Disordered" evidence="1">
    <location>
        <begin position="53"/>
        <end position="76"/>
    </location>
</feature>
<gene>
    <name evidence="2" type="ORF">ACHAWO_000896</name>
</gene>
<organism evidence="2 3">
    <name type="scientific">Cyclotella atomus</name>
    <dbReference type="NCBI Taxonomy" id="382360"/>
    <lineage>
        <taxon>Eukaryota</taxon>
        <taxon>Sar</taxon>
        <taxon>Stramenopiles</taxon>
        <taxon>Ochrophyta</taxon>
        <taxon>Bacillariophyta</taxon>
        <taxon>Coscinodiscophyceae</taxon>
        <taxon>Thalassiosirophycidae</taxon>
        <taxon>Stephanodiscales</taxon>
        <taxon>Stephanodiscaceae</taxon>
        <taxon>Cyclotella</taxon>
    </lineage>
</organism>
<name>A0ABD3PYC2_9STRA</name>